<evidence type="ECO:0000256" key="2">
    <source>
        <dbReference type="SAM" id="Phobius"/>
    </source>
</evidence>
<keyword evidence="2" id="KW-0472">Membrane</keyword>
<sequence length="178" mass="18784">MKSDRVRSWRETLNPSAPPVSNTDFVIARALLLGMAAIGIYYGFQGAHMSADGQWSSAELTSAVRSATDDLDGDSTYSPYEDEAAELSAGYAVTIEDAIAEHTGSHAPRSAIDATPTGSGASNESHYTITADGTDASFCIRVKALRDKSGDYEAPSIAGGSSTQRKYVFRVTSAEGEC</sequence>
<organism evidence="3 4">
    <name type="scientific">Streptomyces camelliae</name>
    <dbReference type="NCBI Taxonomy" id="3004093"/>
    <lineage>
        <taxon>Bacteria</taxon>
        <taxon>Bacillati</taxon>
        <taxon>Actinomycetota</taxon>
        <taxon>Actinomycetes</taxon>
        <taxon>Kitasatosporales</taxon>
        <taxon>Streptomycetaceae</taxon>
        <taxon>Streptomyces</taxon>
    </lineage>
</organism>
<dbReference type="Proteomes" id="UP001212326">
    <property type="component" value="Chromosome"/>
</dbReference>
<name>A0ABY7P5F3_9ACTN</name>
<protein>
    <submittedName>
        <fullName evidence="3">Uncharacterized protein</fullName>
    </submittedName>
</protein>
<feature type="transmembrane region" description="Helical" evidence="2">
    <location>
        <begin position="25"/>
        <end position="44"/>
    </location>
</feature>
<keyword evidence="2" id="KW-1133">Transmembrane helix</keyword>
<proteinExistence type="predicted"/>
<evidence type="ECO:0000256" key="1">
    <source>
        <dbReference type="SAM" id="MobiDB-lite"/>
    </source>
</evidence>
<dbReference type="RefSeq" id="WP_270081340.1">
    <property type="nucleotide sequence ID" value="NZ_CP115300.1"/>
</dbReference>
<keyword evidence="4" id="KW-1185">Reference proteome</keyword>
<reference evidence="3 4" key="1">
    <citation type="submission" date="2022-12" db="EMBL/GenBank/DDBJ databases">
        <authorList>
            <person name="Mo P."/>
        </authorList>
    </citation>
    <scope>NUCLEOTIDE SEQUENCE [LARGE SCALE GENOMIC DNA]</scope>
    <source>
        <strain evidence="3 4">HUAS 2-6</strain>
    </source>
</reference>
<evidence type="ECO:0000313" key="4">
    <source>
        <dbReference type="Proteomes" id="UP001212326"/>
    </source>
</evidence>
<evidence type="ECO:0000313" key="3">
    <source>
        <dbReference type="EMBL" id="WBO63483.1"/>
    </source>
</evidence>
<feature type="compositionally biased region" description="Polar residues" evidence="1">
    <location>
        <begin position="116"/>
        <end position="127"/>
    </location>
</feature>
<dbReference type="EMBL" id="CP115300">
    <property type="protein sequence ID" value="WBO63483.1"/>
    <property type="molecule type" value="Genomic_DNA"/>
</dbReference>
<accession>A0ABY7P5F3</accession>
<gene>
    <name evidence="3" type="ORF">O1G22_11920</name>
</gene>
<feature type="region of interest" description="Disordered" evidence="1">
    <location>
        <begin position="102"/>
        <end position="127"/>
    </location>
</feature>
<keyword evidence="2" id="KW-0812">Transmembrane</keyword>